<reference evidence="4 5" key="1">
    <citation type="submission" date="2019-10" db="EMBL/GenBank/DDBJ databases">
        <title>Vibrio sp. nov. isolated from a shrimp pond.</title>
        <authorList>
            <person name="Gomez-Gil B."/>
            <person name="Enciso-Ibarra J."/>
            <person name="Enciso-Ibarra K."/>
            <person name="Bolan-Mejia C."/>
        </authorList>
    </citation>
    <scope>NUCLEOTIDE SEQUENCE [LARGE SCALE GENOMIC DNA]</scope>
    <source>
        <strain evidence="4 5">CAIM 722</strain>
    </source>
</reference>
<keyword evidence="5" id="KW-1185">Reference proteome</keyword>
<keyword evidence="1" id="KW-0732">Signal</keyword>
<sequence length="507" mass="56342">MLMSAKKWAFSSLAALVMSSYGLTVQAHSYQPNHVDQYTGHTRIFVLSDIGNEPDDQMSMVRLLTYSNEVDIEGLVATTSVWQRAKREKDTINHIIDAYQQVRPNLMQNAQGWPTAKALKAVVSTGQPGYGMADVGKGKLSQGAKNLIAAVDKQDDRPLWVTVWGGANTLAQALYQVKETRSADELAAFVSKLRVYSISDQDDAGPWIRQHFPHLFYIVKPSSPDGGEYASATWTGIAGDKYYKNGAGADFSHVTNEWLETHIRKGPLGKHYLKYMFIMEGDTPAFLGLTQNGLNSFRNPSWGGWGGRYIYRQPYGEQHAIWTQGGDWFGRITSSDTVTGMDGKQYTSDQATIWRWRDAFQNDFAARMDWTVKPFDEANHQPVAVVNSNSSKDVIYIQAQPGATVTLDAAESSDPDDNDLTYHWFNYKEAGFSGIANQPGIADITVQDADKAKARVKINQACREGWLTLPNATCPNGGEAQVILEVTDNGQPQLTSYRRVIIKVKND</sequence>
<evidence type="ECO:0000313" key="4">
    <source>
        <dbReference type="EMBL" id="MZI93035.1"/>
    </source>
</evidence>
<feature type="signal peptide" evidence="1">
    <location>
        <begin position="1"/>
        <end position="27"/>
    </location>
</feature>
<dbReference type="EMBL" id="WEKT01000009">
    <property type="protein sequence ID" value="MZI93035.1"/>
    <property type="molecule type" value="Genomic_DNA"/>
</dbReference>
<dbReference type="GO" id="GO:0016799">
    <property type="term" value="F:hydrolase activity, hydrolyzing N-glycosyl compounds"/>
    <property type="evidence" value="ECO:0007669"/>
    <property type="project" value="InterPro"/>
</dbReference>
<accession>A0A7X4LJQ2</accession>
<dbReference type="Gene3D" id="3.90.245.10">
    <property type="entry name" value="Ribonucleoside hydrolase-like"/>
    <property type="match status" value="1"/>
</dbReference>
<dbReference type="InterPro" id="IPR048527">
    <property type="entry name" value="Sde182_C"/>
</dbReference>
<dbReference type="Gene3D" id="2.60.40.10">
    <property type="entry name" value="Immunoglobulins"/>
    <property type="match status" value="1"/>
</dbReference>
<organism evidence="4 5">
    <name type="scientific">Vibrio eleionomae</name>
    <dbReference type="NCBI Taxonomy" id="2653505"/>
    <lineage>
        <taxon>Bacteria</taxon>
        <taxon>Pseudomonadati</taxon>
        <taxon>Pseudomonadota</taxon>
        <taxon>Gammaproteobacteria</taxon>
        <taxon>Vibrionales</taxon>
        <taxon>Vibrionaceae</taxon>
        <taxon>Vibrio</taxon>
    </lineage>
</organism>
<evidence type="ECO:0000259" key="2">
    <source>
        <dbReference type="Pfam" id="PF07632"/>
    </source>
</evidence>
<gene>
    <name evidence="4" type="ORF">F9817_07465</name>
</gene>
<evidence type="ECO:0000259" key="3">
    <source>
        <dbReference type="Pfam" id="PF21027"/>
    </source>
</evidence>
<dbReference type="Pfam" id="PF21027">
    <property type="entry name" value="Sde0182_C"/>
    <property type="match status" value="1"/>
</dbReference>
<proteinExistence type="predicted"/>
<feature type="domain" description="Cellulose-binding Sde182 C-terminal" evidence="3">
    <location>
        <begin position="404"/>
        <end position="504"/>
    </location>
</feature>
<dbReference type="InterPro" id="IPR011483">
    <property type="entry name" value="Sde182_NH-like"/>
</dbReference>
<comment type="caution">
    <text evidence="4">The sequence shown here is derived from an EMBL/GenBank/DDBJ whole genome shotgun (WGS) entry which is preliminary data.</text>
</comment>
<dbReference type="InterPro" id="IPR013783">
    <property type="entry name" value="Ig-like_fold"/>
</dbReference>
<feature type="chain" id="PRO_5031422962" evidence="1">
    <location>
        <begin position="28"/>
        <end position="507"/>
    </location>
</feature>
<dbReference type="Proteomes" id="UP000462621">
    <property type="component" value="Unassembled WGS sequence"/>
</dbReference>
<dbReference type="InterPro" id="IPR036452">
    <property type="entry name" value="Ribo_hydro-like"/>
</dbReference>
<feature type="domain" description="Cellulose-binding Sde182 nucleoside hydrolase-like" evidence="2">
    <location>
        <begin position="43"/>
        <end position="309"/>
    </location>
</feature>
<evidence type="ECO:0000313" key="5">
    <source>
        <dbReference type="Proteomes" id="UP000462621"/>
    </source>
</evidence>
<name>A0A7X4LJQ2_9VIBR</name>
<dbReference type="SUPFAM" id="SSF53590">
    <property type="entry name" value="Nucleoside hydrolase"/>
    <property type="match status" value="1"/>
</dbReference>
<dbReference type="AlphaFoldDB" id="A0A7X4LJQ2"/>
<evidence type="ECO:0000256" key="1">
    <source>
        <dbReference type="SAM" id="SignalP"/>
    </source>
</evidence>
<dbReference type="Pfam" id="PF07632">
    <property type="entry name" value="Sde182_NH-like"/>
    <property type="match status" value="1"/>
</dbReference>
<protein>
    <submittedName>
        <fullName evidence="4">DUF1593 domain-containing protein</fullName>
    </submittedName>
</protein>